<gene>
    <name evidence="1" type="primary">jg1916</name>
    <name evidence="1" type="ORF">PAEG_LOCUS9628</name>
</gene>
<keyword evidence="2" id="KW-1185">Reference proteome</keyword>
<reference evidence="1" key="1">
    <citation type="submission" date="2022-03" db="EMBL/GenBank/DDBJ databases">
        <authorList>
            <person name="Lindestad O."/>
        </authorList>
    </citation>
    <scope>NUCLEOTIDE SEQUENCE</scope>
</reference>
<comment type="caution">
    <text evidence="1">The sequence shown here is derived from an EMBL/GenBank/DDBJ whole genome shotgun (WGS) entry which is preliminary data.</text>
</comment>
<protein>
    <submittedName>
        <fullName evidence="1">Jg1916 protein</fullName>
    </submittedName>
</protein>
<evidence type="ECO:0000313" key="1">
    <source>
        <dbReference type="EMBL" id="CAH2230413.1"/>
    </source>
</evidence>
<name>A0A8S4R5X6_9NEOP</name>
<evidence type="ECO:0000313" key="2">
    <source>
        <dbReference type="Proteomes" id="UP000838756"/>
    </source>
</evidence>
<dbReference type="Proteomes" id="UP000838756">
    <property type="component" value="Unassembled WGS sequence"/>
</dbReference>
<accession>A0A8S4R5X6</accession>
<proteinExistence type="predicted"/>
<dbReference type="AlphaFoldDB" id="A0A8S4R5X6"/>
<organism evidence="1 2">
    <name type="scientific">Pararge aegeria aegeria</name>
    <dbReference type="NCBI Taxonomy" id="348720"/>
    <lineage>
        <taxon>Eukaryota</taxon>
        <taxon>Metazoa</taxon>
        <taxon>Ecdysozoa</taxon>
        <taxon>Arthropoda</taxon>
        <taxon>Hexapoda</taxon>
        <taxon>Insecta</taxon>
        <taxon>Pterygota</taxon>
        <taxon>Neoptera</taxon>
        <taxon>Endopterygota</taxon>
        <taxon>Lepidoptera</taxon>
        <taxon>Glossata</taxon>
        <taxon>Ditrysia</taxon>
        <taxon>Papilionoidea</taxon>
        <taxon>Nymphalidae</taxon>
        <taxon>Satyrinae</taxon>
        <taxon>Satyrini</taxon>
        <taxon>Parargina</taxon>
        <taxon>Pararge</taxon>
    </lineage>
</organism>
<dbReference type="EMBL" id="CAKXAJ010024807">
    <property type="protein sequence ID" value="CAH2230413.1"/>
    <property type="molecule type" value="Genomic_DNA"/>
</dbReference>
<sequence>MHLALEATEDTWIKKEPIVYVQLTRLNSVSSTQFIFIYTSDERLKSSGIASSRSIPGIQKVRMEFVSTA</sequence>